<dbReference type="GO" id="GO:0019344">
    <property type="term" value="P:cysteine biosynthetic process"/>
    <property type="evidence" value="ECO:0007669"/>
    <property type="project" value="UniProtKB-KW"/>
</dbReference>
<dbReference type="Proteomes" id="UP000648801">
    <property type="component" value="Unassembled WGS sequence"/>
</dbReference>
<proteinExistence type="predicted"/>
<keyword evidence="16" id="KW-1185">Reference proteome</keyword>
<keyword evidence="5 12" id="KW-0288">FMN</keyword>
<keyword evidence="2" id="KW-0813">Transport</keyword>
<comment type="catalytic activity">
    <reaction evidence="11">
        <text>hydrogen sulfide + 3 NADP(+) + 3 H2O = sulfite + 3 NADPH + 4 H(+)</text>
        <dbReference type="Rhea" id="RHEA:13801"/>
        <dbReference type="ChEBI" id="CHEBI:15377"/>
        <dbReference type="ChEBI" id="CHEBI:15378"/>
        <dbReference type="ChEBI" id="CHEBI:17359"/>
        <dbReference type="ChEBI" id="CHEBI:29919"/>
        <dbReference type="ChEBI" id="CHEBI:57783"/>
        <dbReference type="ChEBI" id="CHEBI:58349"/>
        <dbReference type="EC" id="1.8.1.2"/>
    </reaction>
</comment>
<dbReference type="PIRSF" id="PIRSF000207">
    <property type="entry name" value="SiR-FP_CysJ"/>
    <property type="match status" value="1"/>
</dbReference>
<evidence type="ECO:0000313" key="16">
    <source>
        <dbReference type="Proteomes" id="UP000648801"/>
    </source>
</evidence>
<protein>
    <recommendedName>
        <fullName evidence="1">assimilatory sulfite reductase (NADPH)</fullName>
        <ecNumber evidence="1">1.8.1.2</ecNumber>
    </recommendedName>
</protein>
<keyword evidence="6 12" id="KW-0274">FAD</keyword>
<dbReference type="EC" id="1.8.1.2" evidence="1"/>
<dbReference type="PANTHER" id="PTHR19384:SF128">
    <property type="entry name" value="NADPH OXIDOREDUCTASE A"/>
    <property type="match status" value="1"/>
</dbReference>
<dbReference type="GO" id="GO:0050660">
    <property type="term" value="F:flavin adenine dinucleotide binding"/>
    <property type="evidence" value="ECO:0007669"/>
    <property type="project" value="InterPro"/>
</dbReference>
<feature type="binding site" evidence="12">
    <location>
        <begin position="396"/>
        <end position="398"/>
    </location>
    <ligand>
        <name>FAD</name>
        <dbReference type="ChEBI" id="CHEBI:57692"/>
    </ligand>
</feature>
<dbReference type="GO" id="GO:0005829">
    <property type="term" value="C:cytosol"/>
    <property type="evidence" value="ECO:0007669"/>
    <property type="project" value="TreeGrafter"/>
</dbReference>
<comment type="cofactor">
    <cofactor evidence="12">
        <name>FAD</name>
        <dbReference type="ChEBI" id="CHEBI:57692"/>
    </cofactor>
    <text evidence="12">Binds 1 FAD per subunit.</text>
</comment>
<feature type="binding site" evidence="12">
    <location>
        <begin position="98"/>
        <end position="101"/>
    </location>
    <ligand>
        <name>FMN</name>
        <dbReference type="ChEBI" id="CHEBI:58210"/>
    </ligand>
</feature>
<evidence type="ECO:0000256" key="6">
    <source>
        <dbReference type="ARBA" id="ARBA00022827"/>
    </source>
</evidence>
<evidence type="ECO:0000256" key="9">
    <source>
        <dbReference type="ARBA" id="ARBA00023002"/>
    </source>
</evidence>
<evidence type="ECO:0000259" key="13">
    <source>
        <dbReference type="PROSITE" id="PS50902"/>
    </source>
</evidence>
<keyword evidence="10" id="KW-0198">Cysteine biosynthesis</keyword>
<dbReference type="InterPro" id="IPR017938">
    <property type="entry name" value="Riboflavin_synthase-like_b-brl"/>
</dbReference>
<feature type="binding site" evidence="12">
    <location>
        <position position="311"/>
    </location>
    <ligand>
        <name>FAD</name>
        <dbReference type="ChEBI" id="CHEBI:57692"/>
    </ligand>
</feature>
<evidence type="ECO:0000256" key="12">
    <source>
        <dbReference type="PIRSR" id="PIRSR000207-1"/>
    </source>
</evidence>
<accession>A0A916W2C4</accession>
<dbReference type="PRINTS" id="PR00371">
    <property type="entry name" value="FPNCR"/>
</dbReference>
<dbReference type="InterPro" id="IPR008254">
    <property type="entry name" value="Flavodoxin/NO_synth"/>
</dbReference>
<keyword evidence="8" id="KW-0249">Electron transport</keyword>
<dbReference type="Gene3D" id="3.40.50.360">
    <property type="match status" value="1"/>
</dbReference>
<dbReference type="PANTHER" id="PTHR19384">
    <property type="entry name" value="NITRIC OXIDE SYNTHASE-RELATED"/>
    <property type="match status" value="1"/>
</dbReference>
<comment type="cofactor">
    <cofactor evidence="12">
        <name>FMN</name>
        <dbReference type="ChEBI" id="CHEBI:58210"/>
    </cofactor>
    <text evidence="12">Binds 1 FMN per subunit.</text>
</comment>
<dbReference type="InterPro" id="IPR029039">
    <property type="entry name" value="Flavoprotein-like_sf"/>
</dbReference>
<dbReference type="SUPFAM" id="SSF52343">
    <property type="entry name" value="Ferredoxin reductase-like, C-terminal NADP-linked domain"/>
    <property type="match status" value="1"/>
</dbReference>
<dbReference type="GO" id="GO:0010181">
    <property type="term" value="F:FMN binding"/>
    <property type="evidence" value="ECO:0007669"/>
    <property type="project" value="InterPro"/>
</dbReference>
<evidence type="ECO:0000259" key="14">
    <source>
        <dbReference type="PROSITE" id="PS51384"/>
    </source>
</evidence>
<reference evidence="15" key="2">
    <citation type="submission" date="2020-09" db="EMBL/GenBank/DDBJ databases">
        <authorList>
            <person name="Sun Q."/>
            <person name="Zhou Y."/>
        </authorList>
    </citation>
    <scope>NUCLEOTIDE SEQUENCE</scope>
    <source>
        <strain evidence="15">CGMCC 1.15447</strain>
    </source>
</reference>
<evidence type="ECO:0000256" key="1">
    <source>
        <dbReference type="ARBA" id="ARBA00012604"/>
    </source>
</evidence>
<dbReference type="Pfam" id="PF00175">
    <property type="entry name" value="NAD_binding_1"/>
    <property type="match status" value="1"/>
</dbReference>
<dbReference type="FunFam" id="3.40.50.80:FF:000001">
    <property type="entry name" value="NADPH--cytochrome P450 reductase 1"/>
    <property type="match status" value="1"/>
</dbReference>
<comment type="caution">
    <text evidence="15">The sequence shown here is derived from an EMBL/GenBank/DDBJ whole genome shotgun (WGS) entry which is preliminary data.</text>
</comment>
<evidence type="ECO:0000256" key="2">
    <source>
        <dbReference type="ARBA" id="ARBA00022448"/>
    </source>
</evidence>
<dbReference type="EMBL" id="BMJB01000001">
    <property type="protein sequence ID" value="GGA61350.1"/>
    <property type="molecule type" value="Genomic_DNA"/>
</dbReference>
<feature type="binding site" evidence="12">
    <location>
        <position position="553"/>
    </location>
    <ligand>
        <name>NADP(+)</name>
        <dbReference type="ChEBI" id="CHEBI:58349"/>
    </ligand>
</feature>
<evidence type="ECO:0000313" key="15">
    <source>
        <dbReference type="EMBL" id="GGA61350.1"/>
    </source>
</evidence>
<dbReference type="InterPro" id="IPR003097">
    <property type="entry name" value="CysJ-like_FAD-binding"/>
</dbReference>
<dbReference type="SUPFAM" id="SSF63380">
    <property type="entry name" value="Riboflavin synthase domain-like"/>
    <property type="match status" value="1"/>
</dbReference>
<feature type="binding site" evidence="12">
    <location>
        <begin position="517"/>
        <end position="521"/>
    </location>
    <ligand>
        <name>NADP(+)</name>
        <dbReference type="ChEBI" id="CHEBI:58349"/>
    </ligand>
</feature>
<dbReference type="Gene3D" id="3.40.50.80">
    <property type="entry name" value="Nucleotide-binding domain of ferredoxin-NADP reductase (FNR) module"/>
    <property type="match status" value="1"/>
</dbReference>
<dbReference type="InterPro" id="IPR017927">
    <property type="entry name" value="FAD-bd_FR_type"/>
</dbReference>
<organism evidence="15 16">
    <name type="scientific">Edaphobacter acidisoli</name>
    <dbReference type="NCBI Taxonomy" id="2040573"/>
    <lineage>
        <taxon>Bacteria</taxon>
        <taxon>Pseudomonadati</taxon>
        <taxon>Acidobacteriota</taxon>
        <taxon>Terriglobia</taxon>
        <taxon>Terriglobales</taxon>
        <taxon>Acidobacteriaceae</taxon>
        <taxon>Edaphobacter</taxon>
    </lineage>
</organism>
<feature type="binding site" evidence="12">
    <location>
        <begin position="511"/>
        <end position="512"/>
    </location>
    <ligand>
        <name>NADP(+)</name>
        <dbReference type="ChEBI" id="CHEBI:58349"/>
    </ligand>
</feature>
<dbReference type="SUPFAM" id="SSF52218">
    <property type="entry name" value="Flavoproteins"/>
    <property type="match status" value="1"/>
</dbReference>
<evidence type="ECO:0000256" key="10">
    <source>
        <dbReference type="ARBA" id="ARBA00023192"/>
    </source>
</evidence>
<dbReference type="Pfam" id="PF00258">
    <property type="entry name" value="Flavodoxin_1"/>
    <property type="match status" value="1"/>
</dbReference>
<dbReference type="InterPro" id="IPR001709">
    <property type="entry name" value="Flavoprot_Pyr_Nucl_cyt_Rdtase"/>
</dbReference>
<dbReference type="PRINTS" id="PR00369">
    <property type="entry name" value="FLAVODOXIN"/>
</dbReference>
<keyword evidence="9" id="KW-0560">Oxidoreductase</keyword>
<feature type="domain" description="Flavodoxin-like" evidence="13">
    <location>
        <begin position="45"/>
        <end position="183"/>
    </location>
</feature>
<dbReference type="Pfam" id="PF00667">
    <property type="entry name" value="FAD_binding_1"/>
    <property type="match status" value="1"/>
</dbReference>
<keyword evidence="7 12" id="KW-0521">NADP</keyword>
<evidence type="ECO:0000256" key="8">
    <source>
        <dbReference type="ARBA" id="ARBA00022982"/>
    </source>
</evidence>
<dbReference type="InterPro" id="IPR010199">
    <property type="entry name" value="CysJ"/>
</dbReference>
<feature type="binding site" evidence="12">
    <location>
        <position position="591"/>
    </location>
    <ligand>
        <name>FAD</name>
        <dbReference type="ChEBI" id="CHEBI:57692"/>
    </ligand>
</feature>
<dbReference type="RefSeq" id="WP_188758262.1">
    <property type="nucleotide sequence ID" value="NZ_BMJB01000001.1"/>
</dbReference>
<evidence type="ECO:0000256" key="11">
    <source>
        <dbReference type="ARBA" id="ARBA00052219"/>
    </source>
</evidence>
<dbReference type="AlphaFoldDB" id="A0A916W2C4"/>
<evidence type="ECO:0000256" key="4">
    <source>
        <dbReference type="ARBA" id="ARBA00022630"/>
    </source>
</evidence>
<dbReference type="InterPro" id="IPR023173">
    <property type="entry name" value="NADPH_Cyt_P450_Rdtase_alpha"/>
</dbReference>
<dbReference type="CDD" id="cd06199">
    <property type="entry name" value="SiR"/>
    <property type="match status" value="1"/>
</dbReference>
<feature type="binding site" evidence="12">
    <location>
        <begin position="134"/>
        <end position="143"/>
    </location>
    <ligand>
        <name>FMN</name>
        <dbReference type="ChEBI" id="CHEBI:58210"/>
    </ligand>
</feature>
<dbReference type="InterPro" id="IPR001094">
    <property type="entry name" value="Flavdoxin-like"/>
</dbReference>
<dbReference type="PROSITE" id="PS51384">
    <property type="entry name" value="FAD_FR"/>
    <property type="match status" value="1"/>
</dbReference>
<sequence>MATAPFIPETAPFTPDQRAWLNGFLAGIFAEPAAATQPEVVSLNIAVLYASQSGTGEGLARKVMKELKAKGHTVALASLDSYTPTALAKDEYAIIIASTYGEGEPPESVRPFYDQLCLETAPRLDKLSYTVLALGDKTYEQFCKFGVDLDERLQTLGANRMSHRVDCDVDLDEAFATWKTSFISRLDEIAGSDKSRSAATMATVITMPSTNAATPAQTHTRDNPFRAPLVEKKMLTKDVSSKLTLHMALSIADSKVHYEAGDACGVIPQNDPGLVAQILDGLKFSGDEQVEVAKVGAISLYNALIDSLQVTRLSRKLVQAYAAMGNCQHLLDLLVPEQQAHFDKYIYDRGVIDLLTEYPGVITDPSDLVAMLPRLTPRLYSISSSPLAHAGEVHTTVAVVRYRSHNMERGGVCSTMFADRTSIGDALPIYIQPNKKFRLPQDTDTPIIMIGPGTGIAPFRAFLHERRALGSKGRNWLFFGERSAKTDFLYKSEIEEMLAGKHLTLLDTAFSRDQEHKIYVQDRMLEQASAFWHWLQDGASIYVCGDASRMAKDVDAALHTIAERQGHLDHEAARDYVLRLKEENRYHRDVY</sequence>
<evidence type="ECO:0000256" key="5">
    <source>
        <dbReference type="ARBA" id="ARBA00022643"/>
    </source>
</evidence>
<feature type="binding site" evidence="12">
    <location>
        <position position="402"/>
    </location>
    <ligand>
        <name>FAD</name>
        <dbReference type="ChEBI" id="CHEBI:57692"/>
    </ligand>
</feature>
<feature type="binding site" evidence="12">
    <location>
        <begin position="411"/>
        <end position="414"/>
    </location>
    <ligand>
        <name>FAD</name>
        <dbReference type="ChEBI" id="CHEBI:57692"/>
    </ligand>
</feature>
<evidence type="ECO:0000256" key="3">
    <source>
        <dbReference type="ARBA" id="ARBA00022605"/>
    </source>
</evidence>
<evidence type="ECO:0000256" key="7">
    <source>
        <dbReference type="ARBA" id="ARBA00022857"/>
    </source>
</evidence>
<gene>
    <name evidence="15" type="primary">cysJ</name>
    <name evidence="15" type="ORF">GCM10011507_11050</name>
</gene>
<reference evidence="15" key="1">
    <citation type="journal article" date="2014" name="Int. J. Syst. Evol. Microbiol.">
        <title>Complete genome sequence of Corynebacterium casei LMG S-19264T (=DSM 44701T), isolated from a smear-ripened cheese.</title>
        <authorList>
            <consortium name="US DOE Joint Genome Institute (JGI-PGF)"/>
            <person name="Walter F."/>
            <person name="Albersmeier A."/>
            <person name="Kalinowski J."/>
            <person name="Ruckert C."/>
        </authorList>
    </citation>
    <scope>NUCLEOTIDE SEQUENCE</scope>
    <source>
        <strain evidence="15">CGMCC 1.15447</strain>
    </source>
</reference>
<dbReference type="PROSITE" id="PS50902">
    <property type="entry name" value="FLAVODOXIN_LIKE"/>
    <property type="match status" value="1"/>
</dbReference>
<name>A0A916W2C4_9BACT</name>
<dbReference type="GO" id="GO:0004783">
    <property type="term" value="F:sulfite reductase (NADPH) activity"/>
    <property type="evidence" value="ECO:0007669"/>
    <property type="project" value="UniProtKB-EC"/>
</dbReference>
<feature type="binding site" evidence="12">
    <location>
        <begin position="378"/>
        <end position="381"/>
    </location>
    <ligand>
        <name>FAD</name>
        <dbReference type="ChEBI" id="CHEBI:57692"/>
    </ligand>
</feature>
<dbReference type="InterPro" id="IPR039261">
    <property type="entry name" value="FNR_nucleotide-bd"/>
</dbReference>
<feature type="domain" description="FAD-binding FR-type" evidence="14">
    <location>
        <begin position="222"/>
        <end position="440"/>
    </location>
</feature>
<dbReference type="InterPro" id="IPR001433">
    <property type="entry name" value="OxRdtase_FAD/NAD-bd"/>
</dbReference>
<dbReference type="Gene3D" id="1.20.990.10">
    <property type="entry name" value="NADPH-cytochrome p450 Reductase, Chain A, domain 3"/>
    <property type="match status" value="1"/>
</dbReference>
<dbReference type="Gene3D" id="2.40.30.10">
    <property type="entry name" value="Translation factors"/>
    <property type="match status" value="1"/>
</dbReference>
<keyword evidence="3" id="KW-0028">Amino-acid biosynthesis</keyword>
<keyword evidence="4" id="KW-0285">Flavoprotein</keyword>